<dbReference type="InterPro" id="IPR011006">
    <property type="entry name" value="CheY-like_superfamily"/>
</dbReference>
<dbReference type="EMBL" id="QFQP01000032">
    <property type="protein sequence ID" value="PZR07319.1"/>
    <property type="molecule type" value="Genomic_DNA"/>
</dbReference>
<evidence type="ECO:0000313" key="4">
    <source>
        <dbReference type="Proteomes" id="UP000249061"/>
    </source>
</evidence>
<proteinExistence type="predicted"/>
<dbReference type="GO" id="GO:0000160">
    <property type="term" value="P:phosphorelay signal transduction system"/>
    <property type="evidence" value="ECO:0007669"/>
    <property type="project" value="InterPro"/>
</dbReference>
<dbReference type="CDD" id="cd17557">
    <property type="entry name" value="REC_Rcp-like"/>
    <property type="match status" value="1"/>
</dbReference>
<feature type="modified residue" description="4-aspartylphosphate" evidence="1">
    <location>
        <position position="58"/>
    </location>
</feature>
<sequence>MLNFLAIDDDEIDLVAMKRGLVKAGVEHTLTTATEGFEALRLLRGGEVPGERRIVLLDLNMPRMHGLEFMRELRADAALASTPVVVLTTSAHDTDRVAAHRLHCAGYFLKPVEFAKFVELLQAIDRYWSLVEFAA</sequence>
<dbReference type="PANTHER" id="PTHR44520:SF2">
    <property type="entry name" value="RESPONSE REGULATOR RCP1"/>
    <property type="match status" value="1"/>
</dbReference>
<evidence type="ECO:0000256" key="1">
    <source>
        <dbReference type="PROSITE-ProRule" id="PRU00169"/>
    </source>
</evidence>
<keyword evidence="1" id="KW-0597">Phosphoprotein</keyword>
<name>A0A2W5SVG3_9BACT</name>
<dbReference type="Proteomes" id="UP000249061">
    <property type="component" value="Unassembled WGS sequence"/>
</dbReference>
<evidence type="ECO:0000313" key="3">
    <source>
        <dbReference type="EMBL" id="PZR07319.1"/>
    </source>
</evidence>
<accession>A0A2W5SVG3</accession>
<protein>
    <submittedName>
        <fullName evidence="3">Two-component system response regulator</fullName>
    </submittedName>
</protein>
<dbReference type="SMART" id="SM00448">
    <property type="entry name" value="REC"/>
    <property type="match status" value="1"/>
</dbReference>
<dbReference type="InterPro" id="IPR001789">
    <property type="entry name" value="Sig_transdc_resp-reg_receiver"/>
</dbReference>
<dbReference type="SUPFAM" id="SSF52172">
    <property type="entry name" value="CheY-like"/>
    <property type="match status" value="1"/>
</dbReference>
<dbReference type="AlphaFoldDB" id="A0A2W5SVG3"/>
<comment type="caution">
    <text evidence="3">The sequence shown here is derived from an EMBL/GenBank/DDBJ whole genome shotgun (WGS) entry which is preliminary data.</text>
</comment>
<dbReference type="Gene3D" id="3.40.50.2300">
    <property type="match status" value="1"/>
</dbReference>
<evidence type="ECO:0000259" key="2">
    <source>
        <dbReference type="PROSITE" id="PS50110"/>
    </source>
</evidence>
<reference evidence="3 4" key="1">
    <citation type="submission" date="2017-08" db="EMBL/GenBank/DDBJ databases">
        <title>Infants hospitalized years apart are colonized by the same room-sourced microbial strains.</title>
        <authorList>
            <person name="Brooks B."/>
            <person name="Olm M.R."/>
            <person name="Firek B.A."/>
            <person name="Baker R."/>
            <person name="Thomas B.C."/>
            <person name="Morowitz M.J."/>
            <person name="Banfield J.F."/>
        </authorList>
    </citation>
    <scope>NUCLEOTIDE SEQUENCE [LARGE SCALE GENOMIC DNA]</scope>
    <source>
        <strain evidence="3">S2_003_000_R2_14</strain>
    </source>
</reference>
<dbReference type="InterPro" id="IPR052893">
    <property type="entry name" value="TCS_response_regulator"/>
</dbReference>
<feature type="domain" description="Response regulatory" evidence="2">
    <location>
        <begin position="3"/>
        <end position="125"/>
    </location>
</feature>
<dbReference type="Pfam" id="PF00072">
    <property type="entry name" value="Response_reg"/>
    <property type="match status" value="1"/>
</dbReference>
<dbReference type="PROSITE" id="PS50110">
    <property type="entry name" value="RESPONSE_REGULATORY"/>
    <property type="match status" value="1"/>
</dbReference>
<gene>
    <name evidence="3" type="ORF">DI536_28120</name>
</gene>
<organism evidence="3 4">
    <name type="scientific">Archangium gephyra</name>
    <dbReference type="NCBI Taxonomy" id="48"/>
    <lineage>
        <taxon>Bacteria</taxon>
        <taxon>Pseudomonadati</taxon>
        <taxon>Myxococcota</taxon>
        <taxon>Myxococcia</taxon>
        <taxon>Myxococcales</taxon>
        <taxon>Cystobacterineae</taxon>
        <taxon>Archangiaceae</taxon>
        <taxon>Archangium</taxon>
    </lineage>
</organism>
<dbReference type="PANTHER" id="PTHR44520">
    <property type="entry name" value="RESPONSE REGULATOR RCP1-RELATED"/>
    <property type="match status" value="1"/>
</dbReference>